<dbReference type="InterPro" id="IPR014016">
    <property type="entry name" value="UvrD-like_ATP-bd"/>
</dbReference>
<keyword evidence="6" id="KW-0238">DNA-binding</keyword>
<protein>
    <recommendedName>
        <fullName evidence="9">DNA 3'-5' helicase</fullName>
        <ecNumber evidence="9">5.6.2.4</ecNumber>
    </recommendedName>
</protein>
<feature type="domain" description="UvrD-like helicase C-terminal" evidence="13">
    <location>
        <begin position="283"/>
        <end position="513"/>
    </location>
</feature>
<dbReference type="PROSITE" id="PS51217">
    <property type="entry name" value="UVRD_HELICASE_CTER"/>
    <property type="match status" value="1"/>
</dbReference>
<name>A0A1F7KZV5_9BACT</name>
<evidence type="ECO:0000256" key="9">
    <source>
        <dbReference type="ARBA" id="ARBA00034808"/>
    </source>
</evidence>
<sequence length="591" mass="69114">MLDDVFKGLNEQQKKAVSYVKGPSIILAGAGSGKTRVLIYKVIHLINNHKVDSSSILMITFTNKAAGELKKRMRFHQKKSLGYVGTFHSFCAQVLRSEGIHIGLNKGFVIYDDDDQLALMKAIVKEKEVKRFSPSFILNRISAAKNQLISPKRYLQTFSDYSASQIYELYTEYVRRLRLHQAVDFDDLIMLTVELFAKYPSILKQYQDKYTYIFVDEFQDTNYAQYHLTQSLGNRNNNITVVGDFSQSIYSWRGADMRNLEKFKEDFSQCKTFLLERNYRSSQKILDFAYEIIAKNEGHPILKLYTENKIGEEIPIYEARDESDEAFYVSTEIERLRGIYLYESIAVLYRTNAQSRAIEESFLHYGIPYVLIGGTRFYERKEVKDVLSYMRLLINPLDGVARERIIKLGKRKWIAFKEKYEELQKKSENLQTAELMERVFQETGYLELYNPSDEEDYSRLENIKELKSVAIHFPNIIEFLQQVALVESEYSEGEKKKKANEGVRLMTLHQAKGLEFKAVFIVGVEDGILPHARSIDDYFQLEEERRLFYVGITRAQEKLYISYARRRYMYGRRGEGMKSRFLGGEEARIDW</sequence>
<comment type="catalytic activity">
    <reaction evidence="10">
        <text>ATP + H2O = ADP + phosphate + H(+)</text>
        <dbReference type="Rhea" id="RHEA:13065"/>
        <dbReference type="ChEBI" id="CHEBI:15377"/>
        <dbReference type="ChEBI" id="CHEBI:15378"/>
        <dbReference type="ChEBI" id="CHEBI:30616"/>
        <dbReference type="ChEBI" id="CHEBI:43474"/>
        <dbReference type="ChEBI" id="CHEBI:456216"/>
        <dbReference type="EC" id="5.6.2.4"/>
    </reaction>
</comment>
<evidence type="ECO:0000256" key="10">
    <source>
        <dbReference type="ARBA" id="ARBA00048988"/>
    </source>
</evidence>
<dbReference type="Gene3D" id="1.10.486.10">
    <property type="entry name" value="PCRA, domain 4"/>
    <property type="match status" value="2"/>
</dbReference>
<dbReference type="EC" id="5.6.2.4" evidence="9"/>
<comment type="caution">
    <text evidence="14">The sequence shown here is derived from an EMBL/GenBank/DDBJ whole genome shotgun (WGS) entry which is preliminary data.</text>
</comment>
<evidence type="ECO:0000256" key="6">
    <source>
        <dbReference type="ARBA" id="ARBA00023125"/>
    </source>
</evidence>
<comment type="similarity">
    <text evidence="1">Belongs to the helicase family. UvrD subfamily.</text>
</comment>
<dbReference type="PANTHER" id="PTHR11070">
    <property type="entry name" value="UVRD / RECB / PCRA DNA HELICASE FAMILY MEMBER"/>
    <property type="match status" value="1"/>
</dbReference>
<dbReference type="GO" id="GO:0003677">
    <property type="term" value="F:DNA binding"/>
    <property type="evidence" value="ECO:0007669"/>
    <property type="project" value="UniProtKB-KW"/>
</dbReference>
<feature type="binding site" evidence="11">
    <location>
        <begin position="28"/>
        <end position="35"/>
    </location>
    <ligand>
        <name>ATP</name>
        <dbReference type="ChEBI" id="CHEBI:30616"/>
    </ligand>
</feature>
<dbReference type="CDD" id="cd17932">
    <property type="entry name" value="DEXQc_UvrD"/>
    <property type="match status" value="1"/>
</dbReference>
<dbReference type="PROSITE" id="PS51198">
    <property type="entry name" value="UVRD_HELICASE_ATP_BIND"/>
    <property type="match status" value="1"/>
</dbReference>
<gene>
    <name evidence="14" type="ORF">A3K52_01355</name>
</gene>
<evidence type="ECO:0000313" key="14">
    <source>
        <dbReference type="EMBL" id="OGK73425.1"/>
    </source>
</evidence>
<dbReference type="AlphaFoldDB" id="A0A1F7KZV5"/>
<keyword evidence="3 11" id="KW-0378">Hydrolase</keyword>
<comment type="catalytic activity">
    <reaction evidence="8">
        <text>Couples ATP hydrolysis with the unwinding of duplex DNA by translocating in the 3'-5' direction.</text>
        <dbReference type="EC" id="5.6.2.4"/>
    </reaction>
</comment>
<dbReference type="GO" id="GO:0043138">
    <property type="term" value="F:3'-5' DNA helicase activity"/>
    <property type="evidence" value="ECO:0007669"/>
    <property type="project" value="UniProtKB-EC"/>
</dbReference>
<dbReference type="GO" id="GO:0000725">
    <property type="term" value="P:recombinational repair"/>
    <property type="evidence" value="ECO:0007669"/>
    <property type="project" value="TreeGrafter"/>
</dbReference>
<proteinExistence type="inferred from homology"/>
<dbReference type="SUPFAM" id="SSF52540">
    <property type="entry name" value="P-loop containing nucleoside triphosphate hydrolases"/>
    <property type="match status" value="1"/>
</dbReference>
<feature type="domain" description="UvrD-like helicase ATP-binding" evidence="12">
    <location>
        <begin position="7"/>
        <end position="282"/>
    </location>
</feature>
<dbReference type="GO" id="GO:0033202">
    <property type="term" value="C:DNA helicase complex"/>
    <property type="evidence" value="ECO:0007669"/>
    <property type="project" value="TreeGrafter"/>
</dbReference>
<dbReference type="EMBL" id="MGBR01000001">
    <property type="protein sequence ID" value="OGK73425.1"/>
    <property type="molecule type" value="Genomic_DNA"/>
</dbReference>
<evidence type="ECO:0000259" key="13">
    <source>
        <dbReference type="PROSITE" id="PS51217"/>
    </source>
</evidence>
<keyword evidence="4 11" id="KW-0347">Helicase</keyword>
<evidence type="ECO:0000256" key="3">
    <source>
        <dbReference type="ARBA" id="ARBA00022801"/>
    </source>
</evidence>
<keyword evidence="2 11" id="KW-0547">Nucleotide-binding</keyword>
<dbReference type="InterPro" id="IPR013986">
    <property type="entry name" value="DExx_box_DNA_helicase_dom_sf"/>
</dbReference>
<dbReference type="Pfam" id="PF00580">
    <property type="entry name" value="UvrD-helicase"/>
    <property type="match status" value="1"/>
</dbReference>
<evidence type="ECO:0000313" key="15">
    <source>
        <dbReference type="Proteomes" id="UP000177050"/>
    </source>
</evidence>
<dbReference type="Pfam" id="PF13361">
    <property type="entry name" value="UvrD_C"/>
    <property type="match status" value="2"/>
</dbReference>
<keyword evidence="7" id="KW-0413">Isomerase</keyword>
<dbReference type="InterPro" id="IPR000212">
    <property type="entry name" value="DNA_helicase_UvrD/REP"/>
</dbReference>
<dbReference type="GO" id="GO:0005829">
    <property type="term" value="C:cytosol"/>
    <property type="evidence" value="ECO:0007669"/>
    <property type="project" value="TreeGrafter"/>
</dbReference>
<evidence type="ECO:0000256" key="7">
    <source>
        <dbReference type="ARBA" id="ARBA00023235"/>
    </source>
</evidence>
<dbReference type="CDD" id="cd18807">
    <property type="entry name" value="SF1_C_UvrD"/>
    <property type="match status" value="1"/>
</dbReference>
<evidence type="ECO:0000259" key="12">
    <source>
        <dbReference type="PROSITE" id="PS51198"/>
    </source>
</evidence>
<dbReference type="InterPro" id="IPR014017">
    <property type="entry name" value="DNA_helicase_UvrD-like_C"/>
</dbReference>
<dbReference type="GO" id="GO:0016887">
    <property type="term" value="F:ATP hydrolysis activity"/>
    <property type="evidence" value="ECO:0007669"/>
    <property type="project" value="RHEA"/>
</dbReference>
<dbReference type="PANTHER" id="PTHR11070:SF2">
    <property type="entry name" value="ATP-DEPENDENT DNA HELICASE SRS2"/>
    <property type="match status" value="1"/>
</dbReference>
<dbReference type="Proteomes" id="UP000177050">
    <property type="component" value="Unassembled WGS sequence"/>
</dbReference>
<evidence type="ECO:0000256" key="11">
    <source>
        <dbReference type="PROSITE-ProRule" id="PRU00560"/>
    </source>
</evidence>
<dbReference type="Gene3D" id="3.40.50.300">
    <property type="entry name" value="P-loop containing nucleotide triphosphate hydrolases"/>
    <property type="match status" value="3"/>
</dbReference>
<organism evidence="14 15">
    <name type="scientific">Candidatus Roizmanbacteria bacterium RIFOXYD1_FULL_38_12</name>
    <dbReference type="NCBI Taxonomy" id="1802093"/>
    <lineage>
        <taxon>Bacteria</taxon>
        <taxon>Candidatus Roizmaniibacteriota</taxon>
    </lineage>
</organism>
<reference evidence="14 15" key="1">
    <citation type="journal article" date="2016" name="Nat. Commun.">
        <title>Thousands of microbial genomes shed light on interconnected biogeochemical processes in an aquifer system.</title>
        <authorList>
            <person name="Anantharaman K."/>
            <person name="Brown C.T."/>
            <person name="Hug L.A."/>
            <person name="Sharon I."/>
            <person name="Castelle C.J."/>
            <person name="Probst A.J."/>
            <person name="Thomas B.C."/>
            <person name="Singh A."/>
            <person name="Wilkins M.J."/>
            <person name="Karaoz U."/>
            <person name="Brodie E.L."/>
            <person name="Williams K.H."/>
            <person name="Hubbard S.S."/>
            <person name="Banfield J.F."/>
        </authorList>
    </citation>
    <scope>NUCLEOTIDE SEQUENCE [LARGE SCALE GENOMIC DNA]</scope>
</reference>
<dbReference type="InterPro" id="IPR027417">
    <property type="entry name" value="P-loop_NTPase"/>
</dbReference>
<dbReference type="GO" id="GO:0005524">
    <property type="term" value="F:ATP binding"/>
    <property type="evidence" value="ECO:0007669"/>
    <property type="project" value="UniProtKB-UniRule"/>
</dbReference>
<evidence type="ECO:0000256" key="5">
    <source>
        <dbReference type="ARBA" id="ARBA00022840"/>
    </source>
</evidence>
<dbReference type="Gene3D" id="1.10.10.160">
    <property type="match status" value="1"/>
</dbReference>
<evidence type="ECO:0000256" key="2">
    <source>
        <dbReference type="ARBA" id="ARBA00022741"/>
    </source>
</evidence>
<evidence type="ECO:0000256" key="8">
    <source>
        <dbReference type="ARBA" id="ARBA00034617"/>
    </source>
</evidence>
<evidence type="ECO:0000256" key="1">
    <source>
        <dbReference type="ARBA" id="ARBA00009922"/>
    </source>
</evidence>
<evidence type="ECO:0000256" key="4">
    <source>
        <dbReference type="ARBA" id="ARBA00022806"/>
    </source>
</evidence>
<accession>A0A1F7KZV5</accession>
<keyword evidence="5 11" id="KW-0067">ATP-binding</keyword>